<keyword evidence="4 9" id="KW-0812">Transmembrane</keyword>
<keyword evidence="6 7" id="KW-0472">Membrane</keyword>
<sequence length="306" mass="33006">MSRRRAHEDHANHEAWAIPYGDLITLLLAFFVVMYAISSVNEGKYRVLSYSLNAAFGGPPKTLNPIQVGTQMSGSDADRSPPIVIRGAQGLVAPIPASRLPNLPRVSRQIRNNLPDPMLAADRAEVMRARDQLNTIGDDIERTLGGLIERDLIAVNRTDLWIEVAIKSDILFASGSALPNEQALRVLNPLADALLEVPNSVRIEGHTDNVPIATAQFPSNWELSGARAASVLRVFAARGIDPSRLSLLGYGDMRPIAGNDTAEGRRANRRVVVVILADMAEPDAMADPAEGAPSTMVAPIDDSTEP</sequence>
<keyword evidence="12" id="KW-1185">Reference proteome</keyword>
<keyword evidence="5 9" id="KW-1133">Transmembrane helix</keyword>
<evidence type="ECO:0000313" key="11">
    <source>
        <dbReference type="EMBL" id="MCK7595129.1"/>
    </source>
</evidence>
<evidence type="ECO:0000256" key="3">
    <source>
        <dbReference type="ARBA" id="ARBA00022475"/>
    </source>
</evidence>
<protein>
    <submittedName>
        <fullName evidence="11">Flagellar motor protein MotD</fullName>
    </submittedName>
</protein>
<comment type="caution">
    <text evidence="11">The sequence shown here is derived from an EMBL/GenBank/DDBJ whole genome shotgun (WGS) entry which is preliminary data.</text>
</comment>
<feature type="transmembrane region" description="Helical" evidence="9">
    <location>
        <begin position="20"/>
        <end position="37"/>
    </location>
</feature>
<dbReference type="InterPro" id="IPR025713">
    <property type="entry name" value="MotB-like_N_dom"/>
</dbReference>
<dbReference type="InterPro" id="IPR036737">
    <property type="entry name" value="OmpA-like_sf"/>
</dbReference>
<evidence type="ECO:0000256" key="5">
    <source>
        <dbReference type="ARBA" id="ARBA00022989"/>
    </source>
</evidence>
<dbReference type="InterPro" id="IPR050330">
    <property type="entry name" value="Bact_OuterMem_StrucFunc"/>
</dbReference>
<accession>A0ABT0GKR9</accession>
<name>A0ABT0GKR9_9GAMM</name>
<comment type="similarity">
    <text evidence="2">Belongs to the MotB family.</text>
</comment>
<dbReference type="PANTHER" id="PTHR30329">
    <property type="entry name" value="STATOR ELEMENT OF FLAGELLAR MOTOR COMPLEX"/>
    <property type="match status" value="1"/>
</dbReference>
<evidence type="ECO:0000256" key="9">
    <source>
        <dbReference type="SAM" id="Phobius"/>
    </source>
</evidence>
<dbReference type="SUPFAM" id="SSF103088">
    <property type="entry name" value="OmpA-like"/>
    <property type="match status" value="1"/>
</dbReference>
<evidence type="ECO:0000313" key="12">
    <source>
        <dbReference type="Proteomes" id="UP001431449"/>
    </source>
</evidence>
<dbReference type="EMBL" id="JALNMH010000014">
    <property type="protein sequence ID" value="MCK7595129.1"/>
    <property type="molecule type" value="Genomic_DNA"/>
</dbReference>
<feature type="compositionally biased region" description="Low complexity" evidence="8">
    <location>
        <begin position="284"/>
        <end position="293"/>
    </location>
</feature>
<dbReference type="Pfam" id="PF13677">
    <property type="entry name" value="MotB_plug"/>
    <property type="match status" value="1"/>
</dbReference>
<evidence type="ECO:0000256" key="6">
    <source>
        <dbReference type="ARBA" id="ARBA00023136"/>
    </source>
</evidence>
<dbReference type="PANTHER" id="PTHR30329:SF20">
    <property type="entry name" value="EXPORTED PROTEIN"/>
    <property type="match status" value="1"/>
</dbReference>
<keyword evidence="3" id="KW-1003">Cell membrane</keyword>
<reference evidence="11" key="1">
    <citation type="submission" date="2022-04" db="EMBL/GenBank/DDBJ databases">
        <title>Lysobacter sp. CAU 1642 isolated from sea sand.</title>
        <authorList>
            <person name="Kim W."/>
        </authorList>
    </citation>
    <scope>NUCLEOTIDE SEQUENCE</scope>
    <source>
        <strain evidence="11">CAU 1642</strain>
    </source>
</reference>
<dbReference type="RefSeq" id="WP_248210893.1">
    <property type="nucleotide sequence ID" value="NZ_JALNMH010000014.1"/>
</dbReference>
<evidence type="ECO:0000256" key="8">
    <source>
        <dbReference type="SAM" id="MobiDB-lite"/>
    </source>
</evidence>
<feature type="region of interest" description="Disordered" evidence="8">
    <location>
        <begin position="284"/>
        <end position="306"/>
    </location>
</feature>
<proteinExistence type="inferred from homology"/>
<dbReference type="Gene3D" id="3.30.1330.60">
    <property type="entry name" value="OmpA-like domain"/>
    <property type="match status" value="1"/>
</dbReference>
<dbReference type="PROSITE" id="PS51123">
    <property type="entry name" value="OMPA_2"/>
    <property type="match status" value="1"/>
</dbReference>
<keyword evidence="11" id="KW-0966">Cell projection</keyword>
<evidence type="ECO:0000259" key="10">
    <source>
        <dbReference type="PROSITE" id="PS51123"/>
    </source>
</evidence>
<evidence type="ECO:0000256" key="1">
    <source>
        <dbReference type="ARBA" id="ARBA00004162"/>
    </source>
</evidence>
<evidence type="ECO:0000256" key="2">
    <source>
        <dbReference type="ARBA" id="ARBA00008914"/>
    </source>
</evidence>
<keyword evidence="11" id="KW-0969">Cilium</keyword>
<evidence type="ECO:0000256" key="4">
    <source>
        <dbReference type="ARBA" id="ARBA00022692"/>
    </source>
</evidence>
<dbReference type="CDD" id="cd07185">
    <property type="entry name" value="OmpA_C-like"/>
    <property type="match status" value="1"/>
</dbReference>
<dbReference type="InterPro" id="IPR006665">
    <property type="entry name" value="OmpA-like"/>
</dbReference>
<dbReference type="Proteomes" id="UP001431449">
    <property type="component" value="Unassembled WGS sequence"/>
</dbReference>
<keyword evidence="11" id="KW-0282">Flagellum</keyword>
<feature type="domain" description="OmpA-like" evidence="10">
    <location>
        <begin position="159"/>
        <end position="279"/>
    </location>
</feature>
<organism evidence="11 12">
    <name type="scientific">Pseudomarimonas salicorniae</name>
    <dbReference type="NCBI Taxonomy" id="2933270"/>
    <lineage>
        <taxon>Bacteria</taxon>
        <taxon>Pseudomonadati</taxon>
        <taxon>Pseudomonadota</taxon>
        <taxon>Gammaproteobacteria</taxon>
        <taxon>Lysobacterales</taxon>
        <taxon>Lysobacteraceae</taxon>
        <taxon>Pseudomarimonas</taxon>
    </lineage>
</organism>
<dbReference type="Pfam" id="PF00691">
    <property type="entry name" value="OmpA"/>
    <property type="match status" value="1"/>
</dbReference>
<comment type="subcellular location">
    <subcellularLocation>
        <location evidence="1">Cell membrane</location>
        <topology evidence="1">Single-pass membrane protein</topology>
    </subcellularLocation>
</comment>
<dbReference type="NCBIfam" id="NF006541">
    <property type="entry name" value="PRK09038.1"/>
    <property type="match status" value="1"/>
</dbReference>
<gene>
    <name evidence="11" type="primary">motD</name>
    <name evidence="11" type="ORF">M0G41_15790</name>
</gene>
<evidence type="ECO:0000256" key="7">
    <source>
        <dbReference type="PROSITE-ProRule" id="PRU00473"/>
    </source>
</evidence>